<dbReference type="PANTHER" id="PTHR28674">
    <property type="entry name" value="SIMILAR TO DNA SEGMENT, CHR 10, WAYNE STATE UNIVERSITY 102,-EXPRESSED"/>
    <property type="match status" value="1"/>
</dbReference>
<protein>
    <submittedName>
        <fullName evidence="2">Uncharacterized protein</fullName>
    </submittedName>
</protein>
<dbReference type="Pfam" id="PF15370">
    <property type="entry name" value="NOPCHAP1"/>
    <property type="match status" value="1"/>
</dbReference>
<feature type="region of interest" description="Disordered" evidence="1">
    <location>
        <begin position="285"/>
        <end position="351"/>
    </location>
</feature>
<evidence type="ECO:0000256" key="1">
    <source>
        <dbReference type="SAM" id="MobiDB-lite"/>
    </source>
</evidence>
<proteinExistence type="predicted"/>
<feature type="compositionally biased region" description="Basic and acidic residues" evidence="1">
    <location>
        <begin position="318"/>
        <end position="333"/>
    </location>
</feature>
<organism evidence="2">
    <name type="scientific">Salix viminalis</name>
    <name type="common">Common osier</name>
    <name type="synonym">Basket willow</name>
    <dbReference type="NCBI Taxonomy" id="40686"/>
    <lineage>
        <taxon>Eukaryota</taxon>
        <taxon>Viridiplantae</taxon>
        <taxon>Streptophyta</taxon>
        <taxon>Embryophyta</taxon>
        <taxon>Tracheophyta</taxon>
        <taxon>Spermatophyta</taxon>
        <taxon>Magnoliopsida</taxon>
        <taxon>eudicotyledons</taxon>
        <taxon>Gunneridae</taxon>
        <taxon>Pentapetalae</taxon>
        <taxon>rosids</taxon>
        <taxon>fabids</taxon>
        <taxon>Malpighiales</taxon>
        <taxon>Salicaceae</taxon>
        <taxon>Saliceae</taxon>
        <taxon>Salix</taxon>
    </lineage>
</organism>
<dbReference type="GO" id="GO:0000492">
    <property type="term" value="P:box C/D snoRNP assembly"/>
    <property type="evidence" value="ECO:0007669"/>
    <property type="project" value="InterPro"/>
</dbReference>
<accession>A0A6N2LLU2</accession>
<dbReference type="AlphaFoldDB" id="A0A6N2LLU2"/>
<dbReference type="EMBL" id="CAADRP010001574">
    <property type="protein sequence ID" value="VFU42274.1"/>
    <property type="molecule type" value="Genomic_DNA"/>
</dbReference>
<evidence type="ECO:0000313" key="2">
    <source>
        <dbReference type="EMBL" id="VFU42274.1"/>
    </source>
</evidence>
<dbReference type="GO" id="GO:0062064">
    <property type="term" value="F:box C/D methylation guide snoRNP complex binding"/>
    <property type="evidence" value="ECO:0007669"/>
    <property type="project" value="TreeGrafter"/>
</dbReference>
<gene>
    <name evidence="2" type="ORF">SVIM_LOCUS252690</name>
</gene>
<dbReference type="InterPro" id="IPR027921">
    <property type="entry name" value="NOPCHAP1"/>
</dbReference>
<feature type="compositionally biased region" description="Acidic residues" evidence="1">
    <location>
        <begin position="291"/>
        <end position="314"/>
    </location>
</feature>
<name>A0A6N2LLU2_SALVM</name>
<reference evidence="2" key="1">
    <citation type="submission" date="2019-03" db="EMBL/GenBank/DDBJ databases">
        <authorList>
            <person name="Mank J."/>
            <person name="Almeida P."/>
        </authorList>
    </citation>
    <scope>NUCLEOTIDE SEQUENCE</scope>
    <source>
        <strain evidence="2">78183</strain>
    </source>
</reference>
<dbReference type="PANTHER" id="PTHR28674:SF1">
    <property type="entry name" value="NOP PROTEIN CHAPERONE 1"/>
    <property type="match status" value="1"/>
</dbReference>
<sequence length="351" mass="38051">MVFQRLSRCVSAWSSSKGGAATISLSPTRQSAGESLGCYAFSLWSFSKKINSRGSSSTEAFEAKTKATQVLFLGLSQPRPAKCLLEALVAVLDIVFETCLDSVFEFHMRRDGAVGDSGILNKRIRVWRVAKPIDGYPLPSLIIYYIEVLLVSQIEMGSSSKDLLHLENKYFITPSSLESILRVCEKDSGPRKPPTDGKPLTTLVPQSQVLGKVKDFIGVISVANKRLQEDAKDNSEKYDIEMLTGNESEVVEMDLMLGIADLHTPAAVAAAESAIGNGHPLISLAASSSESESEDTSDESESDDEASDDTESDGVDNGNDHNKTCKSSNKDSTEGIVKQCSKKQRKIVELS</sequence>